<sequence length="230" mass="24590">MDRADQWLHCELRDGTAEGGLDALEALEAAGAVTVAEAARWRERFVGSAEPQPVADASERAQRLLATWLDSVPVSARGDEPAVRRFQGALGLLAAAGAADARAWDTALRARAGWPSAAEERALERELNAGATEVDLLAVVPGPPDVRGGHRLLLVLRFADGISVLVEGESDDDWPEWTLTDDARTTYRVSGFGGDAHSSHASFYGAPPATARRLDLSLDGHDDVTFRVDL</sequence>
<proteinExistence type="predicted"/>
<organism evidence="1 2">
    <name type="scientific">Solirubrobacter deserti</name>
    <dbReference type="NCBI Taxonomy" id="2282478"/>
    <lineage>
        <taxon>Bacteria</taxon>
        <taxon>Bacillati</taxon>
        <taxon>Actinomycetota</taxon>
        <taxon>Thermoleophilia</taxon>
        <taxon>Solirubrobacterales</taxon>
        <taxon>Solirubrobacteraceae</taxon>
        <taxon>Solirubrobacter</taxon>
    </lineage>
</organism>
<reference evidence="1" key="1">
    <citation type="submission" date="2022-10" db="EMBL/GenBank/DDBJ databases">
        <title>The WGS of Solirubrobacter sp. CPCC 204708.</title>
        <authorList>
            <person name="Jiang Z."/>
        </authorList>
    </citation>
    <scope>NUCLEOTIDE SEQUENCE</scope>
    <source>
        <strain evidence="1">CPCC 204708</strain>
    </source>
</reference>
<keyword evidence="2" id="KW-1185">Reference proteome</keyword>
<evidence type="ECO:0000313" key="1">
    <source>
        <dbReference type="EMBL" id="MDA0136484.1"/>
    </source>
</evidence>
<dbReference type="Proteomes" id="UP001147700">
    <property type="component" value="Unassembled WGS sequence"/>
</dbReference>
<accession>A0ABT4RD65</accession>
<dbReference type="EMBL" id="JAPCID010000004">
    <property type="protein sequence ID" value="MDA0136484.1"/>
    <property type="molecule type" value="Genomic_DNA"/>
</dbReference>
<gene>
    <name evidence="1" type="ORF">OJ962_03175</name>
</gene>
<evidence type="ECO:0000313" key="2">
    <source>
        <dbReference type="Proteomes" id="UP001147700"/>
    </source>
</evidence>
<protein>
    <submittedName>
        <fullName evidence="1">Uncharacterized protein</fullName>
    </submittedName>
</protein>
<comment type="caution">
    <text evidence="1">The sequence shown here is derived from an EMBL/GenBank/DDBJ whole genome shotgun (WGS) entry which is preliminary data.</text>
</comment>
<dbReference type="RefSeq" id="WP_202955369.1">
    <property type="nucleotide sequence ID" value="NZ_JAPCID010000004.1"/>
</dbReference>
<name>A0ABT4RD65_9ACTN</name>